<evidence type="ECO:0000313" key="2">
    <source>
        <dbReference type="Proteomes" id="UP000007799"/>
    </source>
</evidence>
<dbReference type="PANTHER" id="PTHR33559:SF1">
    <property type="entry name" value="PROTEASOME ASSEMBLY CHAPERONE 4"/>
    <property type="match status" value="1"/>
</dbReference>
<dbReference type="InterPro" id="IPR032157">
    <property type="entry name" value="PAC4"/>
</dbReference>
<dbReference type="OrthoDB" id="368507at2759"/>
<dbReference type="InParanoid" id="F2UD34"/>
<name>F2UD34_SALR5</name>
<dbReference type="Pfam" id="PF16093">
    <property type="entry name" value="PAC4"/>
    <property type="match status" value="1"/>
</dbReference>
<proteinExistence type="predicted"/>
<dbReference type="GeneID" id="16073357"/>
<accession>F2UD34</accession>
<reference evidence="1" key="1">
    <citation type="submission" date="2009-08" db="EMBL/GenBank/DDBJ databases">
        <title>Annotation of Salpingoeca rosetta.</title>
        <authorList>
            <consortium name="The Broad Institute Genome Sequencing Platform"/>
            <person name="Russ C."/>
            <person name="Cuomo C."/>
            <person name="Burger G."/>
            <person name="Gray M.W."/>
            <person name="Holland P.W.H."/>
            <person name="King N."/>
            <person name="Lang F.B.F."/>
            <person name="Roger A.J."/>
            <person name="Ruiz-Trillo I."/>
            <person name="Young S.K."/>
            <person name="Zeng Q."/>
            <person name="Gargeya S."/>
            <person name="Alvarado L."/>
            <person name="Berlin A."/>
            <person name="Chapman S.B."/>
            <person name="Chen Z."/>
            <person name="Freedman E."/>
            <person name="Gellesch M."/>
            <person name="Goldberg J."/>
            <person name="Griggs A."/>
            <person name="Gujja S."/>
            <person name="Heilman E."/>
            <person name="Heiman D."/>
            <person name="Howarth C."/>
            <person name="Mehta T."/>
            <person name="Neiman D."/>
            <person name="Pearson M."/>
            <person name="Roberts A."/>
            <person name="Saif S."/>
            <person name="Shea T."/>
            <person name="Shenoy N."/>
            <person name="Sisk P."/>
            <person name="Stolte C."/>
            <person name="Sykes S."/>
            <person name="White J."/>
            <person name="Yandava C."/>
            <person name="Haas B."/>
            <person name="Nusbaum C."/>
            <person name="Birren B."/>
        </authorList>
    </citation>
    <scope>NUCLEOTIDE SEQUENCE [LARGE SCALE GENOMIC DNA]</scope>
    <source>
        <strain evidence="1">ATCC 50818</strain>
    </source>
</reference>
<dbReference type="RefSeq" id="XP_004992786.1">
    <property type="nucleotide sequence ID" value="XM_004992729.1"/>
</dbReference>
<evidence type="ECO:0000313" key="1">
    <source>
        <dbReference type="EMBL" id="EGD74529.1"/>
    </source>
</evidence>
<evidence type="ECO:0008006" key="3">
    <source>
        <dbReference type="Google" id="ProtNLM"/>
    </source>
</evidence>
<dbReference type="STRING" id="946362.F2UD34"/>
<organism evidence="2">
    <name type="scientific">Salpingoeca rosetta (strain ATCC 50818 / BSB-021)</name>
    <dbReference type="NCBI Taxonomy" id="946362"/>
    <lineage>
        <taxon>Eukaryota</taxon>
        <taxon>Choanoflagellata</taxon>
        <taxon>Craspedida</taxon>
        <taxon>Salpingoecidae</taxon>
        <taxon>Salpingoeca</taxon>
    </lineage>
</organism>
<dbReference type="GO" id="GO:0043248">
    <property type="term" value="P:proteasome assembly"/>
    <property type="evidence" value="ECO:0007669"/>
    <property type="project" value="InterPro"/>
</dbReference>
<gene>
    <name evidence="1" type="ORF">PTSG_05893</name>
</gene>
<dbReference type="FunCoup" id="F2UD34">
    <property type="interactions" value="111"/>
</dbReference>
<dbReference type="KEGG" id="sre:PTSG_05893"/>
<sequence>MLVETETIRLADVGVHVMVVVASQVIYLWANTQPLLGALTMAMPSRLDATPLGMVLKRGLDDDLAESFAKRLARKFGVQVFVSCELPRELADLREGVEKRLTDTVKGIVERPDVQAALFPAAEPEAAQAS</sequence>
<dbReference type="AlphaFoldDB" id="F2UD34"/>
<dbReference type="Proteomes" id="UP000007799">
    <property type="component" value="Unassembled WGS sequence"/>
</dbReference>
<dbReference type="EMBL" id="GL832969">
    <property type="protein sequence ID" value="EGD74529.1"/>
    <property type="molecule type" value="Genomic_DNA"/>
</dbReference>
<dbReference type="PANTHER" id="PTHR33559">
    <property type="entry name" value="PROTEASOME ASSEMBLY CHAPERONE 4"/>
    <property type="match status" value="1"/>
</dbReference>
<keyword evidence="2" id="KW-1185">Reference proteome</keyword>
<protein>
    <recommendedName>
        <fullName evidence="3">Proteasome assembly chaperone 3</fullName>
    </recommendedName>
</protein>